<organism evidence="1 2">
    <name type="scientific">Naegleria lovaniensis</name>
    <name type="common">Amoeba</name>
    <dbReference type="NCBI Taxonomy" id="51637"/>
    <lineage>
        <taxon>Eukaryota</taxon>
        <taxon>Discoba</taxon>
        <taxon>Heterolobosea</taxon>
        <taxon>Tetramitia</taxon>
        <taxon>Eutetramitia</taxon>
        <taxon>Vahlkampfiidae</taxon>
        <taxon>Naegleria</taxon>
    </lineage>
</organism>
<reference evidence="1 2" key="1">
    <citation type="journal article" date="2018" name="BMC Genomics">
        <title>The genome of Naegleria lovaniensis, the basis for a comparative approach to unravel pathogenicity factors of the human pathogenic amoeba N. fowleri.</title>
        <authorList>
            <person name="Liechti N."/>
            <person name="Schurch N."/>
            <person name="Bruggmann R."/>
            <person name="Wittwer M."/>
        </authorList>
    </citation>
    <scope>NUCLEOTIDE SEQUENCE [LARGE SCALE GENOMIC DNA]</scope>
    <source>
        <strain evidence="1 2">ATCC 30569</strain>
    </source>
</reference>
<comment type="caution">
    <text evidence="1">The sequence shown here is derived from an EMBL/GenBank/DDBJ whole genome shotgun (WGS) entry which is preliminary data.</text>
</comment>
<sequence length="342" mass="38174">MTLHITRDITCCVSLFSLCLIFFITSSCNKYSVHALQTQFFKTAPSPKQGDLFGLYSKQKVLQLFKLDPLPAPVGPPVSPYPFETGTQLASIDTRNELFYVLALNRTNHAVDLIGISLRSGQMIRKVTLDGLFSNFGYAQTMSVDPNTGDVFIVSPLSSLEYALSLLKVSFQGNQSNVTLLNNNIYAQVGIYCCSLSAFESKTLIVSLHVPFSGDYLFSFDRLTGKLLNRVLNSRQLQTLAYDSKTGMIVGMGYNEKYKRAMIYLDSNTLEVKKTIDIEGEYRDLLSGGSIDVVNRKWYGFMSKQGTTPPRFDLVTIDMDTGNVVNAINLEQRPESLLVFNE</sequence>
<dbReference type="PROSITE" id="PS51257">
    <property type="entry name" value="PROKAR_LIPOPROTEIN"/>
    <property type="match status" value="1"/>
</dbReference>
<protein>
    <submittedName>
        <fullName evidence="1">Uncharacterized protein</fullName>
    </submittedName>
</protein>
<dbReference type="RefSeq" id="XP_044556094.1">
    <property type="nucleotide sequence ID" value="XM_044693550.1"/>
</dbReference>
<dbReference type="AlphaFoldDB" id="A0AA88H410"/>
<proteinExistence type="predicted"/>
<name>A0AA88H410_NAELO</name>
<keyword evidence="2" id="KW-1185">Reference proteome</keyword>
<dbReference type="InterPro" id="IPR011047">
    <property type="entry name" value="Quinoprotein_ADH-like_sf"/>
</dbReference>
<dbReference type="EMBL" id="PYSW02000001">
    <property type="protein sequence ID" value="KAG2394200.1"/>
    <property type="molecule type" value="Genomic_DNA"/>
</dbReference>
<dbReference type="Proteomes" id="UP000816034">
    <property type="component" value="Unassembled WGS sequence"/>
</dbReference>
<evidence type="ECO:0000313" key="2">
    <source>
        <dbReference type="Proteomes" id="UP000816034"/>
    </source>
</evidence>
<dbReference type="GeneID" id="68096419"/>
<dbReference type="SUPFAM" id="SSF50998">
    <property type="entry name" value="Quinoprotein alcohol dehydrogenase-like"/>
    <property type="match status" value="1"/>
</dbReference>
<gene>
    <name evidence="1" type="ORF">C9374_003964</name>
</gene>
<evidence type="ECO:0000313" key="1">
    <source>
        <dbReference type="EMBL" id="KAG2394200.1"/>
    </source>
</evidence>
<accession>A0AA88H410</accession>